<evidence type="ECO:0000256" key="6">
    <source>
        <dbReference type="ARBA" id="ARBA00023136"/>
    </source>
</evidence>
<dbReference type="PANTHER" id="PTHR43394:SF1">
    <property type="entry name" value="ATP-BINDING CASSETTE SUB-FAMILY B MEMBER 10, MITOCHONDRIAL"/>
    <property type="match status" value="1"/>
</dbReference>
<dbReference type="Gene3D" id="1.20.1560.10">
    <property type="entry name" value="ABC transporter type 1, transmembrane domain"/>
    <property type="match status" value="1"/>
</dbReference>
<feature type="transmembrane region" description="Helical" evidence="7">
    <location>
        <begin position="241"/>
        <end position="264"/>
    </location>
</feature>
<dbReference type="CDD" id="cd18541">
    <property type="entry name" value="ABC_6TM_TmrB_like"/>
    <property type="match status" value="1"/>
</dbReference>
<dbReference type="InterPro" id="IPR039421">
    <property type="entry name" value="Type_1_exporter"/>
</dbReference>
<keyword evidence="4 10" id="KW-0067">ATP-binding</keyword>
<dbReference type="SUPFAM" id="SSF90123">
    <property type="entry name" value="ABC transporter transmembrane region"/>
    <property type="match status" value="1"/>
</dbReference>
<reference evidence="10 11" key="1">
    <citation type="submission" date="2020-07" db="EMBL/GenBank/DDBJ databases">
        <title>Facklamia lactis sp. nov., isolated from raw milk.</title>
        <authorList>
            <person name="Doll E.V."/>
            <person name="Huptas C."/>
            <person name="Staib L."/>
            <person name="Wenning M."/>
            <person name="Scherer S."/>
        </authorList>
    </citation>
    <scope>NUCLEOTIDE SEQUENCE [LARGE SCALE GENOMIC DNA]</scope>
    <source>
        <strain evidence="10 11">DSM 111018</strain>
    </source>
</reference>
<evidence type="ECO:0000259" key="8">
    <source>
        <dbReference type="PROSITE" id="PS50893"/>
    </source>
</evidence>
<evidence type="ECO:0000256" key="5">
    <source>
        <dbReference type="ARBA" id="ARBA00022989"/>
    </source>
</evidence>
<feature type="transmembrane region" description="Helical" evidence="7">
    <location>
        <begin position="160"/>
        <end position="178"/>
    </location>
</feature>
<dbReference type="Proteomes" id="UP000721415">
    <property type="component" value="Unassembled WGS sequence"/>
</dbReference>
<dbReference type="InterPro" id="IPR036640">
    <property type="entry name" value="ABC1_TM_sf"/>
</dbReference>
<dbReference type="PROSITE" id="PS00211">
    <property type="entry name" value="ABC_TRANSPORTER_1"/>
    <property type="match status" value="1"/>
</dbReference>
<proteinExistence type="predicted"/>
<evidence type="ECO:0000259" key="9">
    <source>
        <dbReference type="PROSITE" id="PS50929"/>
    </source>
</evidence>
<dbReference type="InterPro" id="IPR003593">
    <property type="entry name" value="AAA+_ATPase"/>
</dbReference>
<dbReference type="InterPro" id="IPR027417">
    <property type="entry name" value="P-loop_NTPase"/>
</dbReference>
<evidence type="ECO:0000313" key="10">
    <source>
        <dbReference type="EMBL" id="MBG9985551.1"/>
    </source>
</evidence>
<dbReference type="PROSITE" id="PS50893">
    <property type="entry name" value="ABC_TRANSPORTER_2"/>
    <property type="match status" value="1"/>
</dbReference>
<dbReference type="RefSeq" id="WP_197113995.1">
    <property type="nucleotide sequence ID" value="NZ_JACBXQ010000001.1"/>
</dbReference>
<feature type="transmembrane region" description="Helical" evidence="7">
    <location>
        <begin position="57"/>
        <end position="81"/>
    </location>
</feature>
<evidence type="ECO:0000256" key="7">
    <source>
        <dbReference type="SAM" id="Phobius"/>
    </source>
</evidence>
<feature type="transmembrane region" description="Helical" evidence="7">
    <location>
        <begin position="14"/>
        <end position="37"/>
    </location>
</feature>
<keyword evidence="6 7" id="KW-0472">Membrane</keyword>
<organism evidence="10 11">
    <name type="scientific">Facklamia lactis</name>
    <dbReference type="NCBI Taxonomy" id="2749967"/>
    <lineage>
        <taxon>Bacteria</taxon>
        <taxon>Bacillati</taxon>
        <taxon>Bacillota</taxon>
        <taxon>Bacilli</taxon>
        <taxon>Lactobacillales</taxon>
        <taxon>Aerococcaceae</taxon>
        <taxon>Facklamia</taxon>
    </lineage>
</organism>
<dbReference type="Gene3D" id="3.40.50.300">
    <property type="entry name" value="P-loop containing nucleotide triphosphate hydrolases"/>
    <property type="match status" value="1"/>
</dbReference>
<evidence type="ECO:0000256" key="3">
    <source>
        <dbReference type="ARBA" id="ARBA00022741"/>
    </source>
</evidence>
<dbReference type="SMART" id="SM00382">
    <property type="entry name" value="AAA"/>
    <property type="match status" value="1"/>
</dbReference>
<dbReference type="GO" id="GO:0005524">
    <property type="term" value="F:ATP binding"/>
    <property type="evidence" value="ECO:0007669"/>
    <property type="project" value="UniProtKB-KW"/>
</dbReference>
<keyword evidence="3" id="KW-0547">Nucleotide-binding</keyword>
<dbReference type="SUPFAM" id="SSF52540">
    <property type="entry name" value="P-loop containing nucleoside triphosphate hydrolases"/>
    <property type="match status" value="1"/>
</dbReference>
<dbReference type="PROSITE" id="PS50929">
    <property type="entry name" value="ABC_TM1F"/>
    <property type="match status" value="1"/>
</dbReference>
<dbReference type="EMBL" id="JACBXQ010000001">
    <property type="protein sequence ID" value="MBG9985551.1"/>
    <property type="molecule type" value="Genomic_DNA"/>
</dbReference>
<feature type="transmembrane region" description="Helical" evidence="7">
    <location>
        <begin position="276"/>
        <end position="299"/>
    </location>
</feature>
<name>A0ABS0LN15_9LACT</name>
<dbReference type="InterPro" id="IPR011527">
    <property type="entry name" value="ABC1_TM_dom"/>
</dbReference>
<dbReference type="InterPro" id="IPR017871">
    <property type="entry name" value="ABC_transporter-like_CS"/>
</dbReference>
<comment type="caution">
    <text evidence="10">The sequence shown here is derived from an EMBL/GenBank/DDBJ whole genome shotgun (WGS) entry which is preliminary data.</text>
</comment>
<gene>
    <name evidence="10" type="ORF">HZY91_01420</name>
</gene>
<evidence type="ECO:0000256" key="1">
    <source>
        <dbReference type="ARBA" id="ARBA00004651"/>
    </source>
</evidence>
<sequence length="576" mass="64769">MLKAFAQFIAKHKLAYFIGGLLAILSGLLGIVPNYMIQLFVDTIVNQQLTVQLLGKLLLLFILTALFIYIVDVMWLIILFGKSALFTKEIRQTLFRRLTYLKMPFYEKYRSGDLITRMTSDVDALGDTLAYGFLILVSDGTWMVSVLTVMFIMISWKLTLISIVPLLIFGVLVYFLGMEVDRRYEKSRDAVAQLSNEVLEVVEGVRVMRAYGKKELEQVHFQKRTREVMEKFNRMTHLNGLWGPLANVFTGLSTALGLGLGAYYVDKGQISIGQLISFQIYLGMLNGAIWGMADLVAIYQQGKVSYRKIAELRDADDQVEESGSLMIRNIEEIEFNNYEFSYPAATCPVVKGLTFKLKAGQTLGIVGKTGAGKSTLIRQLLRQYPVKDPNSIKINGIPITEYDRKSLARLIGYVPQDHVLFSRSVRDNILFGKEEALEEDLAQAIETADFNKDIDRMAKGLETLIGEKGVAISGGQKQRVSMARALIREPELLILDDSLSAVDAKTERAIIKNIQSARTGKTNIIITHRLSAIAHADQVLVLDKGQIIERGTPQELLKTQGWYYEQYISQQIEEGV</sequence>
<feature type="domain" description="ABC transporter" evidence="8">
    <location>
        <begin position="333"/>
        <end position="569"/>
    </location>
</feature>
<protein>
    <submittedName>
        <fullName evidence="10">ABC transporter ATP-binding protein</fullName>
    </submittedName>
</protein>
<dbReference type="Pfam" id="PF00664">
    <property type="entry name" value="ABC_membrane"/>
    <property type="match status" value="1"/>
</dbReference>
<comment type="subcellular location">
    <subcellularLocation>
        <location evidence="1">Cell membrane</location>
        <topology evidence="1">Multi-pass membrane protein</topology>
    </subcellularLocation>
</comment>
<evidence type="ECO:0000256" key="2">
    <source>
        <dbReference type="ARBA" id="ARBA00022692"/>
    </source>
</evidence>
<feature type="transmembrane region" description="Helical" evidence="7">
    <location>
        <begin position="128"/>
        <end position="154"/>
    </location>
</feature>
<dbReference type="PANTHER" id="PTHR43394">
    <property type="entry name" value="ATP-DEPENDENT PERMEASE MDL1, MITOCHONDRIAL"/>
    <property type="match status" value="1"/>
</dbReference>
<keyword evidence="11" id="KW-1185">Reference proteome</keyword>
<keyword evidence="2 7" id="KW-0812">Transmembrane</keyword>
<dbReference type="Pfam" id="PF00005">
    <property type="entry name" value="ABC_tran"/>
    <property type="match status" value="1"/>
</dbReference>
<evidence type="ECO:0000313" key="11">
    <source>
        <dbReference type="Proteomes" id="UP000721415"/>
    </source>
</evidence>
<feature type="domain" description="ABC transmembrane type-1" evidence="9">
    <location>
        <begin position="17"/>
        <end position="301"/>
    </location>
</feature>
<evidence type="ECO:0000256" key="4">
    <source>
        <dbReference type="ARBA" id="ARBA00022840"/>
    </source>
</evidence>
<keyword evidence="5 7" id="KW-1133">Transmembrane helix</keyword>
<accession>A0ABS0LN15</accession>
<dbReference type="InterPro" id="IPR003439">
    <property type="entry name" value="ABC_transporter-like_ATP-bd"/>
</dbReference>